<dbReference type="InterPro" id="IPR003615">
    <property type="entry name" value="HNH_nuc"/>
</dbReference>
<proteinExistence type="predicted"/>
<evidence type="ECO:0000313" key="3">
    <source>
        <dbReference type="Proteomes" id="UP000591626"/>
    </source>
</evidence>
<sequence>MTSFTALVDTLASAVDALAGFDEQYALQAGLDPAQVSAWAGLREVYFGRTAYTRKQAVALERARGFSLHQLVAIERRLKRLPVNERWAPRLALLEVRGDYRAVQKAARELLPDDDRTPEDAFRFSASRGGKRKFSGCGDEHVLAALEKQLRSGLDASKPAGPQMLARFADMLTAGGGVQVQAPRPIVAVPADQHVTILADHGDDVLLALSDGTTITGAEYVAALLGEMFPTEVALVHPEAGPVNLYRTQRVANAKQRDLARMATPMCPVPGCRMAADLCEFHHITAWSQGGETNLANLVPLCRYHNRVNHDDPRHTNRRGRIERIRGRPVWVSPRGYPVFRPGGIMDALFGRYHLRV</sequence>
<dbReference type="Gene3D" id="1.10.30.50">
    <property type="match status" value="1"/>
</dbReference>
<dbReference type="GO" id="GO:0003676">
    <property type="term" value="F:nucleic acid binding"/>
    <property type="evidence" value="ECO:0007669"/>
    <property type="project" value="InterPro"/>
</dbReference>
<dbReference type="GO" id="GO:0008270">
    <property type="term" value="F:zinc ion binding"/>
    <property type="evidence" value="ECO:0007669"/>
    <property type="project" value="InterPro"/>
</dbReference>
<evidence type="ECO:0000259" key="1">
    <source>
        <dbReference type="SMART" id="SM00507"/>
    </source>
</evidence>
<dbReference type="InterPro" id="IPR002711">
    <property type="entry name" value="HNH"/>
</dbReference>
<protein>
    <submittedName>
        <fullName evidence="2">HNH endonuclease</fullName>
    </submittedName>
</protein>
<dbReference type="RefSeq" id="WP_167616550.1">
    <property type="nucleotide sequence ID" value="NZ_JAAUVV010000010.1"/>
</dbReference>
<keyword evidence="2" id="KW-0540">Nuclease</keyword>
<accession>A0AAP6XKJ2</accession>
<dbReference type="AlphaFoldDB" id="A0AAP6XKJ2"/>
<dbReference type="GO" id="GO:0004519">
    <property type="term" value="F:endonuclease activity"/>
    <property type="evidence" value="ECO:0007669"/>
    <property type="project" value="UniProtKB-KW"/>
</dbReference>
<keyword evidence="2" id="KW-0255">Endonuclease</keyword>
<gene>
    <name evidence="2" type="ORF">HC138_06500</name>
</gene>
<feature type="domain" description="HNH nuclease" evidence="1">
    <location>
        <begin position="254"/>
        <end position="307"/>
    </location>
</feature>
<evidence type="ECO:0000313" key="2">
    <source>
        <dbReference type="EMBL" id="NJJ03999.1"/>
    </source>
</evidence>
<dbReference type="Pfam" id="PF01844">
    <property type="entry name" value="HNH"/>
    <property type="match status" value="1"/>
</dbReference>
<organism evidence="2 3">
    <name type="scientific">Corynebacterium coyleae</name>
    <dbReference type="NCBI Taxonomy" id="53374"/>
    <lineage>
        <taxon>Bacteria</taxon>
        <taxon>Bacillati</taxon>
        <taxon>Actinomycetota</taxon>
        <taxon>Actinomycetes</taxon>
        <taxon>Mycobacteriales</taxon>
        <taxon>Corynebacteriaceae</taxon>
        <taxon>Corynebacterium</taxon>
    </lineage>
</organism>
<reference evidence="2 3" key="1">
    <citation type="submission" date="2020-03" db="EMBL/GenBank/DDBJ databases">
        <title>Draft genome sequences of bacterial isolates from the female urobiome.</title>
        <authorList>
            <person name="Miller-Ensminger T."/>
            <person name="Wolfe A.J."/>
            <person name="Putonti C."/>
        </authorList>
    </citation>
    <scope>NUCLEOTIDE SEQUENCE [LARGE SCALE GENOMIC DNA]</scope>
    <source>
        <strain evidence="2 3">UMB8490</strain>
    </source>
</reference>
<dbReference type="EMBL" id="JAAUVV010000010">
    <property type="protein sequence ID" value="NJJ03999.1"/>
    <property type="molecule type" value="Genomic_DNA"/>
</dbReference>
<comment type="caution">
    <text evidence="2">The sequence shown here is derived from an EMBL/GenBank/DDBJ whole genome shotgun (WGS) entry which is preliminary data.</text>
</comment>
<name>A0AAP6XKJ2_9CORY</name>
<keyword evidence="2" id="KW-0378">Hydrolase</keyword>
<dbReference type="CDD" id="cd00085">
    <property type="entry name" value="HNHc"/>
    <property type="match status" value="1"/>
</dbReference>
<dbReference type="Proteomes" id="UP000591626">
    <property type="component" value="Unassembled WGS sequence"/>
</dbReference>
<dbReference type="SMART" id="SM00507">
    <property type="entry name" value="HNHc"/>
    <property type="match status" value="1"/>
</dbReference>